<protein>
    <submittedName>
        <fullName evidence="1">Uncharacterized protein</fullName>
    </submittedName>
</protein>
<organism evidence="1">
    <name type="scientific">Brassica campestris</name>
    <name type="common">Field mustard</name>
    <dbReference type="NCBI Taxonomy" id="3711"/>
    <lineage>
        <taxon>Eukaryota</taxon>
        <taxon>Viridiplantae</taxon>
        <taxon>Streptophyta</taxon>
        <taxon>Embryophyta</taxon>
        <taxon>Tracheophyta</taxon>
        <taxon>Spermatophyta</taxon>
        <taxon>Magnoliopsida</taxon>
        <taxon>eudicotyledons</taxon>
        <taxon>Gunneridae</taxon>
        <taxon>Pentapetalae</taxon>
        <taxon>rosids</taxon>
        <taxon>malvids</taxon>
        <taxon>Brassicales</taxon>
        <taxon>Brassicaceae</taxon>
        <taxon>Brassiceae</taxon>
        <taxon>Brassica</taxon>
    </lineage>
</organism>
<evidence type="ECO:0000313" key="1">
    <source>
        <dbReference type="EMBL" id="VDC84046.1"/>
    </source>
</evidence>
<reference evidence="1" key="1">
    <citation type="submission" date="2018-11" db="EMBL/GenBank/DDBJ databases">
        <authorList>
            <consortium name="Genoscope - CEA"/>
            <person name="William W."/>
        </authorList>
    </citation>
    <scope>NUCLEOTIDE SEQUENCE</scope>
</reference>
<name>A0A3P5ZTF4_BRACM</name>
<dbReference type="EMBL" id="LR031572">
    <property type="protein sequence ID" value="VDC84046.1"/>
    <property type="molecule type" value="Genomic_DNA"/>
</dbReference>
<gene>
    <name evidence="1" type="ORF">BRAA03T15264Z</name>
</gene>
<accession>A0A3P5ZTF4</accession>
<sequence length="70" mass="7864">MDPETNRCFGFLIIPRPCRSHGTRNCSFFKAVTLPLIRAVSGFIRTKSFKLSVISKATSTVISVTRHMFS</sequence>
<dbReference type="AlphaFoldDB" id="A0A3P5ZTF4"/>
<proteinExistence type="predicted"/>